<keyword evidence="1" id="KW-0732">Signal</keyword>
<dbReference type="EMBL" id="OU503052">
    <property type="protein sequence ID" value="CAI9781037.1"/>
    <property type="molecule type" value="Genomic_DNA"/>
</dbReference>
<dbReference type="AlphaFoldDB" id="A0AAD2A430"/>
<reference evidence="2" key="1">
    <citation type="submission" date="2023-05" db="EMBL/GenBank/DDBJ databases">
        <authorList>
            <person name="Huff M."/>
        </authorList>
    </citation>
    <scope>NUCLEOTIDE SEQUENCE</scope>
</reference>
<sequence>MALSTFISLFIICPVNVNANTVASRPKTKNLGNLLVITQRIWTYIQSEFLRHAQNWEKSRQSGHISKKSSATQRMLKLPGRQSVKAICPDPKHINLPNNDECHCTDFDAEKGAIVPYVAGTNSVSDFSKTISRELEENLKQEYSVVSIHAPVVSKPKPAKCPYDQETSLSTSLLETPVKNINSSSEMSTTQRTPAELVYSSAELMSATPKR</sequence>
<organism evidence="2 3">
    <name type="scientific">Fraxinus pennsylvanica</name>
    <dbReference type="NCBI Taxonomy" id="56036"/>
    <lineage>
        <taxon>Eukaryota</taxon>
        <taxon>Viridiplantae</taxon>
        <taxon>Streptophyta</taxon>
        <taxon>Embryophyta</taxon>
        <taxon>Tracheophyta</taxon>
        <taxon>Spermatophyta</taxon>
        <taxon>Magnoliopsida</taxon>
        <taxon>eudicotyledons</taxon>
        <taxon>Gunneridae</taxon>
        <taxon>Pentapetalae</taxon>
        <taxon>asterids</taxon>
        <taxon>lamiids</taxon>
        <taxon>Lamiales</taxon>
        <taxon>Oleaceae</taxon>
        <taxon>Oleeae</taxon>
        <taxon>Fraxinus</taxon>
    </lineage>
</organism>
<gene>
    <name evidence="2" type="ORF">FPE_LOCUS28467</name>
</gene>
<feature type="signal peptide" evidence="1">
    <location>
        <begin position="1"/>
        <end position="19"/>
    </location>
</feature>
<feature type="chain" id="PRO_5042042390" evidence="1">
    <location>
        <begin position="20"/>
        <end position="211"/>
    </location>
</feature>
<keyword evidence="3" id="KW-1185">Reference proteome</keyword>
<evidence type="ECO:0000313" key="3">
    <source>
        <dbReference type="Proteomes" id="UP000834106"/>
    </source>
</evidence>
<evidence type="ECO:0000313" key="2">
    <source>
        <dbReference type="EMBL" id="CAI9781037.1"/>
    </source>
</evidence>
<evidence type="ECO:0000256" key="1">
    <source>
        <dbReference type="SAM" id="SignalP"/>
    </source>
</evidence>
<accession>A0AAD2A430</accession>
<name>A0AAD2A430_9LAMI</name>
<proteinExistence type="predicted"/>
<dbReference type="Proteomes" id="UP000834106">
    <property type="component" value="Chromosome 17"/>
</dbReference>
<protein>
    <submittedName>
        <fullName evidence="2">Uncharacterized protein</fullName>
    </submittedName>
</protein>